<gene>
    <name evidence="2" type="ORF">HG15A2_48350</name>
</gene>
<evidence type="ECO:0000313" key="2">
    <source>
        <dbReference type="EMBL" id="QDT01493.1"/>
    </source>
</evidence>
<dbReference type="OrthoDB" id="230391at2"/>
<feature type="signal peptide" evidence="1">
    <location>
        <begin position="1"/>
        <end position="20"/>
    </location>
</feature>
<organism evidence="2 3">
    <name type="scientific">Adhaeretor mobilis</name>
    <dbReference type="NCBI Taxonomy" id="1930276"/>
    <lineage>
        <taxon>Bacteria</taxon>
        <taxon>Pseudomonadati</taxon>
        <taxon>Planctomycetota</taxon>
        <taxon>Planctomycetia</taxon>
        <taxon>Pirellulales</taxon>
        <taxon>Lacipirellulaceae</taxon>
        <taxon>Adhaeretor</taxon>
    </lineage>
</organism>
<evidence type="ECO:0000313" key="3">
    <source>
        <dbReference type="Proteomes" id="UP000319852"/>
    </source>
</evidence>
<accession>A0A517N2Y9</accession>
<protein>
    <recommendedName>
        <fullName evidence="4">PEP-CTERM protein-sorting domain-containing protein</fullName>
    </recommendedName>
</protein>
<dbReference type="EMBL" id="CP036263">
    <property type="protein sequence ID" value="QDT01493.1"/>
    <property type="molecule type" value="Genomic_DNA"/>
</dbReference>
<evidence type="ECO:0008006" key="4">
    <source>
        <dbReference type="Google" id="ProtNLM"/>
    </source>
</evidence>
<sequence precursor="true">MKKLLICCLALVLCPSQSHAVLTFGVPETFDSAVTTGSTQAPDVWYTDRYAPAAFTSPVSFDGDNRLLHSISAADGVDNRPASFSSAFYNTQGRKYDLPAGTGGLSIDLYIPSDWATTGRRMAGLWGTGVDGSNTIADYPIIEFASDGSGPRFQVWDSGSGWSEIGLPSGFVYDAWYTLDASLAGSTINYSVGDITGSVPSLGSVEIDNVILQGHNTTDGVDYDIHWDNLTITAVPEPSAFLFGGLVCSVLGANYYRKNKQAKA</sequence>
<dbReference type="AlphaFoldDB" id="A0A517N2Y9"/>
<dbReference type="RefSeq" id="WP_145063678.1">
    <property type="nucleotide sequence ID" value="NZ_CP036263.1"/>
</dbReference>
<keyword evidence="1" id="KW-0732">Signal</keyword>
<reference evidence="2 3" key="1">
    <citation type="submission" date="2019-02" db="EMBL/GenBank/DDBJ databases">
        <title>Deep-cultivation of Planctomycetes and their phenomic and genomic characterization uncovers novel biology.</title>
        <authorList>
            <person name="Wiegand S."/>
            <person name="Jogler M."/>
            <person name="Boedeker C."/>
            <person name="Pinto D."/>
            <person name="Vollmers J."/>
            <person name="Rivas-Marin E."/>
            <person name="Kohn T."/>
            <person name="Peeters S.H."/>
            <person name="Heuer A."/>
            <person name="Rast P."/>
            <person name="Oberbeckmann S."/>
            <person name="Bunk B."/>
            <person name="Jeske O."/>
            <person name="Meyerdierks A."/>
            <person name="Storesund J.E."/>
            <person name="Kallscheuer N."/>
            <person name="Luecker S."/>
            <person name="Lage O.M."/>
            <person name="Pohl T."/>
            <person name="Merkel B.J."/>
            <person name="Hornburger P."/>
            <person name="Mueller R.-W."/>
            <person name="Bruemmer F."/>
            <person name="Labrenz M."/>
            <person name="Spormann A.M."/>
            <person name="Op den Camp H."/>
            <person name="Overmann J."/>
            <person name="Amann R."/>
            <person name="Jetten M.S.M."/>
            <person name="Mascher T."/>
            <person name="Medema M.H."/>
            <person name="Devos D.P."/>
            <person name="Kaster A.-K."/>
            <person name="Ovreas L."/>
            <person name="Rohde M."/>
            <person name="Galperin M.Y."/>
            <person name="Jogler C."/>
        </authorList>
    </citation>
    <scope>NUCLEOTIDE SEQUENCE [LARGE SCALE GENOMIC DNA]</scope>
    <source>
        <strain evidence="2 3">HG15A2</strain>
    </source>
</reference>
<feature type="chain" id="PRO_5021725451" description="PEP-CTERM protein-sorting domain-containing protein" evidence="1">
    <location>
        <begin position="21"/>
        <end position="264"/>
    </location>
</feature>
<keyword evidence="3" id="KW-1185">Reference proteome</keyword>
<evidence type="ECO:0000256" key="1">
    <source>
        <dbReference type="SAM" id="SignalP"/>
    </source>
</evidence>
<dbReference type="KEGG" id="amob:HG15A2_48350"/>
<dbReference type="Proteomes" id="UP000319852">
    <property type="component" value="Chromosome"/>
</dbReference>
<proteinExistence type="predicted"/>
<name>A0A517N2Y9_9BACT</name>